<evidence type="ECO:0000256" key="4">
    <source>
        <dbReference type="ARBA" id="ARBA00047718"/>
    </source>
</evidence>
<proteinExistence type="inferred from homology"/>
<evidence type="ECO:0000256" key="1">
    <source>
        <dbReference type="ARBA" id="ARBA00006763"/>
    </source>
</evidence>
<dbReference type="InterPro" id="IPR031100">
    <property type="entry name" value="LOG_fam"/>
</dbReference>
<dbReference type="SUPFAM" id="SSF102405">
    <property type="entry name" value="MCP/YpsA-like"/>
    <property type="match status" value="1"/>
</dbReference>
<keyword evidence="7" id="KW-1185">Reference proteome</keyword>
<dbReference type="GO" id="GO:0005829">
    <property type="term" value="C:cytosol"/>
    <property type="evidence" value="ECO:0007669"/>
    <property type="project" value="TreeGrafter"/>
</dbReference>
<keyword evidence="3" id="KW-0203">Cytokinin biosynthesis</keyword>
<evidence type="ECO:0000256" key="2">
    <source>
        <dbReference type="ARBA" id="ARBA00012205"/>
    </source>
</evidence>
<gene>
    <name evidence="6" type="ORF">ZIOFF_002035</name>
</gene>
<dbReference type="Gene3D" id="3.40.50.450">
    <property type="match status" value="1"/>
</dbReference>
<dbReference type="InterPro" id="IPR005269">
    <property type="entry name" value="LOG"/>
</dbReference>
<dbReference type="Pfam" id="PF03641">
    <property type="entry name" value="Lysine_decarbox"/>
    <property type="match status" value="1"/>
</dbReference>
<dbReference type="GO" id="GO:0009691">
    <property type="term" value="P:cytokinin biosynthetic process"/>
    <property type="evidence" value="ECO:0007669"/>
    <property type="project" value="UniProtKB-KW"/>
</dbReference>
<dbReference type="GO" id="GO:0005634">
    <property type="term" value="C:nucleus"/>
    <property type="evidence" value="ECO:0007669"/>
    <property type="project" value="TreeGrafter"/>
</dbReference>
<accession>A0A8J5M966</accession>
<evidence type="ECO:0000313" key="6">
    <source>
        <dbReference type="EMBL" id="KAG6536957.1"/>
    </source>
</evidence>
<protein>
    <recommendedName>
        <fullName evidence="2">cytokinin riboside 5'-monophosphate phosphoribohydrolase</fullName>
        <ecNumber evidence="2">3.2.2.n1</ecNumber>
    </recommendedName>
</protein>
<sequence length="324" mass="35985">MGSRTQKQKRRDLTKMAATVVLATNSEIYFASPSLRTPTNRRREIIKKRTPKRGAESVTAFAFSFPLADPVRICETITAVRLAKGRCPYRMGRPMETQADPARITFKRICVFCGSQPGKKASYQQAAVDLGNELVKSGIDLVYGGGSIGLMGLLSHAVHDGGRHGDYKVLDAKRDVCSIVFRVTIKLFTSLSYLQLTDHAVGEVLTVTDLHARKAEMARRADAFIALPGGYETLEELLEVITWAQLGIHKKPVGLLNVEGFYDSLLLFIDMAVDEGFISEAAQHIIVSAPSAKELIRKLEDYTRKYEINLVWDPDNQQPLELTV</sequence>
<dbReference type="EC" id="3.2.2.n1" evidence="2"/>
<dbReference type="AlphaFoldDB" id="A0A8J5M966"/>
<name>A0A8J5M966_ZINOF</name>
<comment type="catalytic activity">
    <reaction evidence="5">
        <text>9-ribosyl-trans-zeatin 5'-phosphate + H2O = trans-zeatin + D-ribose 5-phosphate</text>
        <dbReference type="Rhea" id="RHEA:48564"/>
        <dbReference type="ChEBI" id="CHEBI:15377"/>
        <dbReference type="ChEBI" id="CHEBI:16522"/>
        <dbReference type="ChEBI" id="CHEBI:78346"/>
        <dbReference type="ChEBI" id="CHEBI:87947"/>
        <dbReference type="EC" id="3.2.2.n1"/>
    </reaction>
</comment>
<dbReference type="NCBIfam" id="TIGR00730">
    <property type="entry name" value="Rossman fold protein, TIGR00730 family"/>
    <property type="match status" value="1"/>
</dbReference>
<dbReference type="PANTHER" id="PTHR31223">
    <property type="entry name" value="LOG FAMILY PROTEIN YJL055W"/>
    <property type="match status" value="1"/>
</dbReference>
<evidence type="ECO:0000313" key="7">
    <source>
        <dbReference type="Proteomes" id="UP000734854"/>
    </source>
</evidence>
<comment type="catalytic activity">
    <reaction evidence="4">
        <text>N(6)-(dimethylallyl)adenosine 5'-phosphate + H2O = N(6)-dimethylallyladenine + D-ribose 5-phosphate</text>
        <dbReference type="Rhea" id="RHEA:48560"/>
        <dbReference type="ChEBI" id="CHEBI:15377"/>
        <dbReference type="ChEBI" id="CHEBI:17660"/>
        <dbReference type="ChEBI" id="CHEBI:57526"/>
        <dbReference type="ChEBI" id="CHEBI:78346"/>
        <dbReference type="EC" id="3.2.2.n1"/>
    </reaction>
</comment>
<dbReference type="PANTHER" id="PTHR31223:SF70">
    <property type="entry name" value="LOG FAMILY PROTEIN YJL055W"/>
    <property type="match status" value="1"/>
</dbReference>
<dbReference type="Proteomes" id="UP000734854">
    <property type="component" value="Unassembled WGS sequence"/>
</dbReference>
<organism evidence="6 7">
    <name type="scientific">Zingiber officinale</name>
    <name type="common">Ginger</name>
    <name type="synonym">Amomum zingiber</name>
    <dbReference type="NCBI Taxonomy" id="94328"/>
    <lineage>
        <taxon>Eukaryota</taxon>
        <taxon>Viridiplantae</taxon>
        <taxon>Streptophyta</taxon>
        <taxon>Embryophyta</taxon>
        <taxon>Tracheophyta</taxon>
        <taxon>Spermatophyta</taxon>
        <taxon>Magnoliopsida</taxon>
        <taxon>Liliopsida</taxon>
        <taxon>Zingiberales</taxon>
        <taxon>Zingiberaceae</taxon>
        <taxon>Zingiber</taxon>
    </lineage>
</organism>
<comment type="caution">
    <text evidence="6">The sequence shown here is derived from an EMBL/GenBank/DDBJ whole genome shotgun (WGS) entry which is preliminary data.</text>
</comment>
<evidence type="ECO:0000256" key="5">
    <source>
        <dbReference type="ARBA" id="ARBA00049153"/>
    </source>
</evidence>
<evidence type="ECO:0000256" key="3">
    <source>
        <dbReference type="ARBA" id="ARBA00022712"/>
    </source>
</evidence>
<dbReference type="GO" id="GO:0016799">
    <property type="term" value="F:hydrolase activity, hydrolyzing N-glycosyl compounds"/>
    <property type="evidence" value="ECO:0007669"/>
    <property type="project" value="TreeGrafter"/>
</dbReference>
<dbReference type="EMBL" id="JACMSC010000001">
    <property type="protein sequence ID" value="KAG6536957.1"/>
    <property type="molecule type" value="Genomic_DNA"/>
</dbReference>
<comment type="similarity">
    <text evidence="1">Belongs to the LOG family.</text>
</comment>
<reference evidence="6 7" key="1">
    <citation type="submission" date="2020-08" db="EMBL/GenBank/DDBJ databases">
        <title>Plant Genome Project.</title>
        <authorList>
            <person name="Zhang R.-G."/>
        </authorList>
    </citation>
    <scope>NUCLEOTIDE SEQUENCE [LARGE SCALE GENOMIC DNA]</scope>
    <source>
        <tissue evidence="6">Rhizome</tissue>
    </source>
</reference>